<protein>
    <submittedName>
        <fullName evidence="2">Transcriptional regulator</fullName>
    </submittedName>
</protein>
<name>K9U3G8_CHRTP</name>
<dbReference type="EMBL" id="CP003597">
    <property type="protein sequence ID" value="AFY89188.1"/>
    <property type="molecule type" value="Genomic_DNA"/>
</dbReference>
<organism evidence="2 3">
    <name type="scientific">Chroococcidiopsis thermalis (strain PCC 7203)</name>
    <dbReference type="NCBI Taxonomy" id="251229"/>
    <lineage>
        <taxon>Bacteria</taxon>
        <taxon>Bacillati</taxon>
        <taxon>Cyanobacteriota</taxon>
        <taxon>Cyanophyceae</taxon>
        <taxon>Chroococcidiopsidales</taxon>
        <taxon>Chroococcidiopsidaceae</taxon>
        <taxon>Chroococcidiopsis</taxon>
    </lineage>
</organism>
<dbReference type="RefSeq" id="WP_015155732.1">
    <property type="nucleotide sequence ID" value="NC_019695.1"/>
</dbReference>
<dbReference type="eggNOG" id="COG1309">
    <property type="taxonomic scope" value="Bacteria"/>
</dbReference>
<gene>
    <name evidence="2" type="ORF">Chro_3754</name>
</gene>
<evidence type="ECO:0000313" key="2">
    <source>
        <dbReference type="EMBL" id="AFY89188.1"/>
    </source>
</evidence>
<feature type="region of interest" description="Disordered" evidence="1">
    <location>
        <begin position="1"/>
        <end position="32"/>
    </location>
</feature>
<accession>K9U3G8</accession>
<reference evidence="2 3" key="1">
    <citation type="submission" date="2012-06" db="EMBL/GenBank/DDBJ databases">
        <title>Finished chromosome of genome of Chroococcidiopsis thermalis PCC 7203.</title>
        <authorList>
            <consortium name="US DOE Joint Genome Institute"/>
            <person name="Gugger M."/>
            <person name="Coursin T."/>
            <person name="Rippka R."/>
            <person name="Tandeau De Marsac N."/>
            <person name="Huntemann M."/>
            <person name="Wei C.-L."/>
            <person name="Han J."/>
            <person name="Detter J.C."/>
            <person name="Han C."/>
            <person name="Tapia R."/>
            <person name="Davenport K."/>
            <person name="Daligault H."/>
            <person name="Erkkila T."/>
            <person name="Gu W."/>
            <person name="Munk A.C.C."/>
            <person name="Teshima H."/>
            <person name="Xu Y."/>
            <person name="Chain P."/>
            <person name="Chen A."/>
            <person name="Krypides N."/>
            <person name="Mavromatis K."/>
            <person name="Markowitz V."/>
            <person name="Szeto E."/>
            <person name="Ivanova N."/>
            <person name="Mikhailova N."/>
            <person name="Ovchinnikova G."/>
            <person name="Pagani I."/>
            <person name="Pati A."/>
            <person name="Goodwin L."/>
            <person name="Peters L."/>
            <person name="Pitluck S."/>
            <person name="Woyke T."/>
            <person name="Kerfeld C."/>
        </authorList>
    </citation>
    <scope>NUCLEOTIDE SEQUENCE [LARGE SCALE GENOMIC DNA]</scope>
    <source>
        <strain evidence="2 3">PCC 7203</strain>
    </source>
</reference>
<dbReference type="Proteomes" id="UP000010384">
    <property type="component" value="Chromosome"/>
</dbReference>
<dbReference type="InParanoid" id="K9U3G8"/>
<keyword evidence="3" id="KW-1185">Reference proteome</keyword>
<sequence>MAENMDRYSGTKQKSPRRLHTAAGKFAPDYQEEPKRLRTMRLTDTAWAKLAQIADRNQITRSEVIEIFARDGELY</sequence>
<dbReference type="HOGENOM" id="CLU_2733281_0_0_3"/>
<proteinExistence type="predicted"/>
<evidence type="ECO:0000313" key="3">
    <source>
        <dbReference type="Proteomes" id="UP000010384"/>
    </source>
</evidence>
<dbReference type="PATRIC" id="fig|251229.3.peg.4378"/>
<evidence type="ECO:0000256" key="1">
    <source>
        <dbReference type="SAM" id="MobiDB-lite"/>
    </source>
</evidence>
<dbReference type="AlphaFoldDB" id="K9U3G8"/>
<dbReference type="KEGG" id="cthe:Chro_3754"/>